<dbReference type="Gene3D" id="3.40.50.720">
    <property type="entry name" value="NAD(P)-binding Rossmann-like Domain"/>
    <property type="match status" value="1"/>
</dbReference>
<dbReference type="SUPFAM" id="SSF51735">
    <property type="entry name" value="NAD(P)-binding Rossmann-fold domains"/>
    <property type="match status" value="1"/>
</dbReference>
<dbReference type="Proteomes" id="UP001342418">
    <property type="component" value="Chromosome"/>
</dbReference>
<reference evidence="2 3" key="1">
    <citation type="submission" date="2018-07" db="EMBL/GenBank/DDBJ databases">
        <title>Genome sequence of Nitratireductor thuwali#1536.</title>
        <authorList>
            <person name="Michoud G."/>
            <person name="Merlino G."/>
            <person name="Sefrji F.O."/>
            <person name="Daffonchio D."/>
        </authorList>
    </citation>
    <scope>NUCLEOTIDE SEQUENCE [LARGE SCALE GENOMIC DNA]</scope>
    <source>
        <strain evidence="3">Nit1536</strain>
    </source>
</reference>
<sequence length="298" mass="31073">MNKILITGASGQLGGLVVKHLLETENVSPTRLIAGSRDPSKLSALAARGVETAKVDFDDPESLMEAFGQADTALIISTDALDEPGKRLRQHKAAVEAAAKAGVKHLAYTSMPRPEPGNPVLFAPDHHGTEQTLKASGIPYTIFRNSWYQENLLMSLPKAIQSGTWYTSAGDGKTAHIARDDAARAIAASLAKGPVANTTYTLTGAKAYTNAEIAALAAEATGKPVNVVNLSDEALADGMKAAGVPEAFVPLLVSFEANTRAGGLAEVTGDFEQLTGRQPKPLTAFLEESKALLSGAAG</sequence>
<dbReference type="EMBL" id="CP030941">
    <property type="protein sequence ID" value="UUP16084.1"/>
    <property type="molecule type" value="Genomic_DNA"/>
</dbReference>
<dbReference type="InterPro" id="IPR036291">
    <property type="entry name" value="NAD(P)-bd_dom_sf"/>
</dbReference>
<dbReference type="PANTHER" id="PTHR47129:SF1">
    <property type="entry name" value="NMRA-LIKE DOMAIN-CONTAINING PROTEIN"/>
    <property type="match status" value="1"/>
</dbReference>
<proteinExistence type="predicted"/>
<organism evidence="2 3">
    <name type="scientific">Nitratireductor thuwali</name>
    <dbReference type="NCBI Taxonomy" id="2267699"/>
    <lineage>
        <taxon>Bacteria</taxon>
        <taxon>Pseudomonadati</taxon>
        <taxon>Pseudomonadota</taxon>
        <taxon>Alphaproteobacteria</taxon>
        <taxon>Hyphomicrobiales</taxon>
        <taxon>Phyllobacteriaceae</taxon>
        <taxon>Nitratireductor</taxon>
    </lineage>
</organism>
<dbReference type="RefSeq" id="WP_338528535.1">
    <property type="nucleotide sequence ID" value="NZ_CP030941.1"/>
</dbReference>
<evidence type="ECO:0000313" key="2">
    <source>
        <dbReference type="EMBL" id="UUP16084.1"/>
    </source>
</evidence>
<dbReference type="CDD" id="cd05269">
    <property type="entry name" value="TMR_SDR_a"/>
    <property type="match status" value="1"/>
</dbReference>
<name>A0ABY5MDF0_9HYPH</name>
<evidence type="ECO:0000259" key="1">
    <source>
        <dbReference type="Pfam" id="PF05368"/>
    </source>
</evidence>
<accession>A0ABY5MDF0</accession>
<protein>
    <submittedName>
        <fullName evidence="2">Quinone oxidoreductase 2</fullName>
        <ecNumber evidence="2">1.6.5.2</ecNumber>
    </submittedName>
</protein>
<keyword evidence="3" id="KW-1185">Reference proteome</keyword>
<dbReference type="GO" id="GO:0003955">
    <property type="term" value="F:NAD(P)H dehydrogenase (quinone) activity"/>
    <property type="evidence" value="ECO:0007669"/>
    <property type="project" value="UniProtKB-EC"/>
</dbReference>
<feature type="domain" description="NmrA-like" evidence="1">
    <location>
        <begin position="2"/>
        <end position="244"/>
    </location>
</feature>
<dbReference type="InterPro" id="IPR052718">
    <property type="entry name" value="NmrA-type_oxidoreductase"/>
</dbReference>
<dbReference type="PANTHER" id="PTHR47129">
    <property type="entry name" value="QUINONE OXIDOREDUCTASE 2"/>
    <property type="match status" value="1"/>
</dbReference>
<dbReference type="Pfam" id="PF05368">
    <property type="entry name" value="NmrA"/>
    <property type="match status" value="1"/>
</dbReference>
<keyword evidence="2" id="KW-0560">Oxidoreductase</keyword>
<gene>
    <name evidence="2" type="primary">qorB_1</name>
    <name evidence="2" type="ORF">NTH_00525</name>
</gene>
<dbReference type="EC" id="1.6.5.2" evidence="2"/>
<dbReference type="InterPro" id="IPR008030">
    <property type="entry name" value="NmrA-like"/>
</dbReference>
<evidence type="ECO:0000313" key="3">
    <source>
        <dbReference type="Proteomes" id="UP001342418"/>
    </source>
</evidence>
<dbReference type="Gene3D" id="3.90.25.10">
    <property type="entry name" value="UDP-galactose 4-epimerase, domain 1"/>
    <property type="match status" value="1"/>
</dbReference>